<feature type="domain" description="Glutamine amidotransferase type-2" evidence="6">
    <location>
        <begin position="2"/>
        <end position="208"/>
    </location>
</feature>
<evidence type="ECO:0000256" key="1">
    <source>
        <dbReference type="ARBA" id="ARBA00001031"/>
    </source>
</evidence>
<dbReference type="GO" id="GO:0006002">
    <property type="term" value="P:fructose 6-phosphate metabolic process"/>
    <property type="evidence" value="ECO:0007669"/>
    <property type="project" value="TreeGrafter"/>
</dbReference>
<dbReference type="InterPro" id="IPR029055">
    <property type="entry name" value="Ntn_hydrolases_N"/>
</dbReference>
<keyword evidence="5" id="KW-0315">Glutamine amidotransferase</keyword>
<dbReference type="EMBL" id="MWMI01000001">
    <property type="protein sequence ID" value="RIB35646.1"/>
    <property type="molecule type" value="Genomic_DNA"/>
</dbReference>
<dbReference type="PANTHER" id="PTHR10937">
    <property type="entry name" value="GLUCOSAMINE--FRUCTOSE-6-PHOSPHATE AMINOTRANSFERASE, ISOMERIZING"/>
    <property type="match status" value="1"/>
</dbReference>
<dbReference type="SUPFAM" id="SSF56235">
    <property type="entry name" value="N-terminal nucleophile aminohydrolases (Ntn hydrolases)"/>
    <property type="match status" value="1"/>
</dbReference>
<dbReference type="AlphaFoldDB" id="A0A397WSK2"/>
<dbReference type="Pfam" id="PF13522">
    <property type="entry name" value="GATase_6"/>
    <property type="match status" value="1"/>
</dbReference>
<keyword evidence="4" id="KW-0808">Transferase</keyword>
<evidence type="ECO:0000256" key="5">
    <source>
        <dbReference type="ARBA" id="ARBA00022962"/>
    </source>
</evidence>
<dbReference type="InterPro" id="IPR047084">
    <property type="entry name" value="GFAT_N"/>
</dbReference>
<dbReference type="Proteomes" id="UP000266622">
    <property type="component" value="Unassembled WGS sequence"/>
</dbReference>
<dbReference type="EC" id="2.6.1.16" evidence="2"/>
<dbReference type="PROSITE" id="PS51278">
    <property type="entry name" value="GATASE_TYPE_2"/>
    <property type="match status" value="1"/>
</dbReference>
<comment type="catalytic activity">
    <reaction evidence="1">
        <text>D-fructose 6-phosphate + L-glutamine = D-glucosamine 6-phosphate + L-glutamate</text>
        <dbReference type="Rhea" id="RHEA:13237"/>
        <dbReference type="ChEBI" id="CHEBI:29985"/>
        <dbReference type="ChEBI" id="CHEBI:58359"/>
        <dbReference type="ChEBI" id="CHEBI:58725"/>
        <dbReference type="ChEBI" id="CHEBI:61527"/>
        <dbReference type="EC" id="2.6.1.16"/>
    </reaction>
</comment>
<evidence type="ECO:0000256" key="3">
    <source>
        <dbReference type="ARBA" id="ARBA00022576"/>
    </source>
</evidence>
<sequence length="208" mass="23650">MCGIIAIISSEPFDVLEGLGRLKRMEYRGYDSYGFFSDGKIYKKVGKIDLDGLNGKTRIFVGHTRWATHGGVNEINAHPHLDCTGNIVIVHNGTIDNYRELREDLKNRGHVFRSETDSEIFAHWFEEGLKDKRSIRDIVLDIFEKFKGTYAVIVYIKDLNKLVAIKNGSPLVVGLGKDKIFIASDVYAFLDETQEVIILDDYEFLEIG</sequence>
<evidence type="ECO:0000256" key="4">
    <source>
        <dbReference type="ARBA" id="ARBA00022679"/>
    </source>
</evidence>
<evidence type="ECO:0000313" key="8">
    <source>
        <dbReference type="Proteomes" id="UP000266622"/>
    </source>
</evidence>
<dbReference type="PANTHER" id="PTHR10937:SF0">
    <property type="entry name" value="GLUTAMINE--FRUCTOSE-6-PHOSPHATE TRANSAMINASE (ISOMERIZING)"/>
    <property type="match status" value="1"/>
</dbReference>
<dbReference type="CDD" id="cd00714">
    <property type="entry name" value="GFAT"/>
    <property type="match status" value="1"/>
</dbReference>
<keyword evidence="3" id="KW-0032">Aminotransferase</keyword>
<evidence type="ECO:0000256" key="2">
    <source>
        <dbReference type="ARBA" id="ARBA00012916"/>
    </source>
</evidence>
<evidence type="ECO:0000313" key="7">
    <source>
        <dbReference type="EMBL" id="RIB35646.1"/>
    </source>
</evidence>
<organism evidence="7 8">
    <name type="scientific">Candidatus Nanoclepta minutus</name>
    <dbReference type="NCBI Taxonomy" id="1940235"/>
    <lineage>
        <taxon>Archaea</taxon>
        <taxon>Nanobdellota</taxon>
        <taxon>Candidatus Nanoclepta</taxon>
    </lineage>
</organism>
<name>A0A397WSK2_9ARCH</name>
<comment type="caution">
    <text evidence="7">The sequence shown here is derived from an EMBL/GenBank/DDBJ whole genome shotgun (WGS) entry which is preliminary data.</text>
</comment>
<dbReference type="Gene3D" id="3.60.20.10">
    <property type="entry name" value="Glutamine Phosphoribosylpyrophosphate, subunit 1, domain 1"/>
    <property type="match status" value="1"/>
</dbReference>
<accession>A0A397WSK2</accession>
<dbReference type="GO" id="GO:0004360">
    <property type="term" value="F:glutamine-fructose-6-phosphate transaminase (isomerizing) activity"/>
    <property type="evidence" value="ECO:0007669"/>
    <property type="project" value="UniProtKB-EC"/>
</dbReference>
<dbReference type="GO" id="GO:0006487">
    <property type="term" value="P:protein N-linked glycosylation"/>
    <property type="evidence" value="ECO:0007669"/>
    <property type="project" value="TreeGrafter"/>
</dbReference>
<proteinExistence type="predicted"/>
<protein>
    <recommendedName>
        <fullName evidence="2">glutamine--fructose-6-phosphate transaminase (isomerizing)</fullName>
        <ecNumber evidence="2">2.6.1.16</ecNumber>
    </recommendedName>
</protein>
<reference evidence="7 8" key="1">
    <citation type="journal article" date="2018" name="Syst. Appl. Microbiol.">
        <title>A new symbiotic nanoarchaeote (Candidatus Nanoclepta minutus) and its host (Zestosphaera tikiterensis gen. nov., sp. nov.) from a New Zealand hot spring.</title>
        <authorList>
            <person name="St John E."/>
            <person name="Liu Y."/>
            <person name="Podar M."/>
            <person name="Stott M.B."/>
            <person name="Meneghin J."/>
            <person name="Chen Z."/>
            <person name="Lagutin K."/>
            <person name="Mitchell K."/>
            <person name="Reysenbach A.L."/>
        </authorList>
    </citation>
    <scope>NUCLEOTIDE SEQUENCE [LARGE SCALE GENOMIC DNA]</scope>
    <source>
        <strain evidence="7">NZ3</strain>
    </source>
</reference>
<gene>
    <name evidence="7" type="ORF">BXU00_00910</name>
</gene>
<evidence type="ECO:0000259" key="6">
    <source>
        <dbReference type="PROSITE" id="PS51278"/>
    </source>
</evidence>
<dbReference type="InterPro" id="IPR017932">
    <property type="entry name" value="GATase_2_dom"/>
</dbReference>
<dbReference type="GO" id="GO:0006047">
    <property type="term" value="P:UDP-N-acetylglucosamine metabolic process"/>
    <property type="evidence" value="ECO:0007669"/>
    <property type="project" value="TreeGrafter"/>
</dbReference>